<organism evidence="13 14">
    <name type="scientific">Cysteiniphilum litorale</name>
    <dbReference type="NCBI Taxonomy" id="2056700"/>
    <lineage>
        <taxon>Bacteria</taxon>
        <taxon>Pseudomonadati</taxon>
        <taxon>Pseudomonadota</taxon>
        <taxon>Gammaproteobacteria</taxon>
        <taxon>Thiotrichales</taxon>
        <taxon>Fastidiosibacteraceae</taxon>
        <taxon>Cysteiniphilum</taxon>
    </lineage>
</organism>
<dbReference type="GO" id="GO:0043022">
    <property type="term" value="F:ribosome binding"/>
    <property type="evidence" value="ECO:0007669"/>
    <property type="project" value="UniProtKB-UniRule"/>
</dbReference>
<proteinExistence type="inferred from homology"/>
<reference evidence="13" key="2">
    <citation type="submission" date="2020-09" db="EMBL/GenBank/DDBJ databases">
        <authorList>
            <person name="Sun Q."/>
            <person name="Zhou Y."/>
        </authorList>
    </citation>
    <scope>NUCLEOTIDE SEQUENCE</scope>
    <source>
        <strain evidence="13">CGMCC 1.15758</strain>
    </source>
</reference>
<sequence>MPIISLRNAELAFGHHKLLDNVSLDIDANKRICLIGRNGAGKSSLFKVLQGQILPDHGERIVHDNAKIAWLEQEVPQNTKGSVFNIVLSGFGETGQLIIDYQNLLTADLTQADNLDHLNNLQQQIDNAHAWDLQMEAEKVLSALSLDGNALFDDLSGGLKRRVLLAKALVTSPDLLLLDEPTNHLDIESIEFLERFLPQFKGSILFITHDRQFLQNIATDIIELDRGNVLSFPGNYDKFLTQKEAYLHAEEVQNANFDKKLQQEEAWIRQGVKARRTRNEGRVRALKALREERKARRDKQGNVSLSASQANKSGKMVIKASDISFHYDNKPIFNTFSCEIQRGDKIAILGKNGCGKSTLLQVLLQKLTPQSGAVNHGENLQIAYFDQLRDQINPKLSLVDNVTEGSDYLDINGQKVHVIGYLQNFLFDPKRMQSPASSLSGGERNRLLLAKLFAKPSNVLILDEPTNDLDVETLEVLEELILNYQGTVLIVSHDRSFIDNVATSTIVFEGNGQLQEYVGGYDDWLRQKNSSTKSLDQASQSLPKSSSIKASASNTKKQKLSFAQKKQLADLPNEIEQLEAEIENLQQEIATPEFYQQSKDAVQETLQALEQKQALLNDKYQLWENLSELEAQYEQS</sequence>
<keyword evidence="6 11" id="KW-0067">ATP-binding</keyword>
<comment type="catalytic activity">
    <reaction evidence="9 11">
        <text>ATP + H2O = ADP + phosphate + H(+)</text>
        <dbReference type="Rhea" id="RHEA:13065"/>
        <dbReference type="ChEBI" id="CHEBI:15377"/>
        <dbReference type="ChEBI" id="CHEBI:15378"/>
        <dbReference type="ChEBI" id="CHEBI:30616"/>
        <dbReference type="ChEBI" id="CHEBI:43474"/>
        <dbReference type="ChEBI" id="CHEBI:456216"/>
    </reaction>
</comment>
<dbReference type="GO" id="GO:0005524">
    <property type="term" value="F:ATP binding"/>
    <property type="evidence" value="ECO:0007669"/>
    <property type="project" value="UniProtKB-UniRule"/>
</dbReference>
<evidence type="ECO:0000259" key="12">
    <source>
        <dbReference type="PROSITE" id="PS50893"/>
    </source>
</evidence>
<dbReference type="GO" id="GO:0003677">
    <property type="term" value="F:DNA binding"/>
    <property type="evidence" value="ECO:0007669"/>
    <property type="project" value="UniProtKB-UniRule"/>
</dbReference>
<dbReference type="GO" id="GO:0016887">
    <property type="term" value="F:ATP hydrolysis activity"/>
    <property type="evidence" value="ECO:0007669"/>
    <property type="project" value="UniProtKB-UniRule"/>
</dbReference>
<evidence type="ECO:0000256" key="10">
    <source>
        <dbReference type="ARBA" id="ARBA00061478"/>
    </source>
</evidence>
<feature type="coiled-coil region" evidence="11">
    <location>
        <begin position="568"/>
        <end position="626"/>
    </location>
</feature>
<evidence type="ECO:0000256" key="8">
    <source>
        <dbReference type="ARBA" id="ARBA00023204"/>
    </source>
</evidence>
<dbReference type="AlphaFoldDB" id="A0A8J2Z740"/>
<dbReference type="InterPro" id="IPR043686">
    <property type="entry name" value="Uup"/>
</dbReference>
<name>A0A8J2Z740_9GAMM</name>
<evidence type="ECO:0000256" key="1">
    <source>
        <dbReference type="ARBA" id="ARBA00022490"/>
    </source>
</evidence>
<dbReference type="FunFam" id="3.40.50.300:FF:000011">
    <property type="entry name" value="Putative ABC transporter ATP-binding component"/>
    <property type="match status" value="1"/>
</dbReference>
<evidence type="ECO:0000256" key="9">
    <source>
        <dbReference type="ARBA" id="ARBA00049360"/>
    </source>
</evidence>
<evidence type="ECO:0000256" key="4">
    <source>
        <dbReference type="ARBA" id="ARBA00022763"/>
    </source>
</evidence>
<evidence type="ECO:0000256" key="2">
    <source>
        <dbReference type="ARBA" id="ARBA00022737"/>
    </source>
</evidence>
<evidence type="ECO:0000313" key="14">
    <source>
        <dbReference type="Proteomes" id="UP000636949"/>
    </source>
</evidence>
<dbReference type="GO" id="GO:0005737">
    <property type="term" value="C:cytoplasm"/>
    <property type="evidence" value="ECO:0007669"/>
    <property type="project" value="UniProtKB-SubCell"/>
</dbReference>
<dbReference type="CDD" id="cd03221">
    <property type="entry name" value="ABCF_EF-3"/>
    <property type="match status" value="2"/>
</dbReference>
<evidence type="ECO:0000256" key="7">
    <source>
        <dbReference type="ARBA" id="ARBA00023125"/>
    </source>
</evidence>
<dbReference type="Proteomes" id="UP000636949">
    <property type="component" value="Unassembled WGS sequence"/>
</dbReference>
<keyword evidence="11" id="KW-0175">Coiled coil</keyword>
<keyword evidence="4 11" id="KW-0227">DNA damage</keyword>
<dbReference type="InterPro" id="IPR003593">
    <property type="entry name" value="AAA+_ATPase"/>
</dbReference>
<keyword evidence="5 11" id="KW-0378">Hydrolase</keyword>
<dbReference type="InterPro" id="IPR017871">
    <property type="entry name" value="ABC_transporter-like_CS"/>
</dbReference>
<feature type="binding site" evidence="11">
    <location>
        <begin position="36"/>
        <end position="43"/>
    </location>
    <ligand>
        <name>ATP</name>
        <dbReference type="ChEBI" id="CHEBI:30616"/>
        <label>1</label>
    </ligand>
</feature>
<dbReference type="InterPro" id="IPR003439">
    <property type="entry name" value="ABC_transporter-like_ATP-bd"/>
</dbReference>
<accession>A0A8J2Z740</accession>
<dbReference type="PANTHER" id="PTHR42855">
    <property type="entry name" value="ABC TRANSPORTER ATP-BINDING SUBUNIT"/>
    <property type="match status" value="1"/>
</dbReference>
<dbReference type="Pfam" id="PF12848">
    <property type="entry name" value="ABC_tran_Xtn"/>
    <property type="match status" value="1"/>
</dbReference>
<evidence type="ECO:0000256" key="3">
    <source>
        <dbReference type="ARBA" id="ARBA00022741"/>
    </source>
</evidence>
<dbReference type="Pfam" id="PF00005">
    <property type="entry name" value="ABC_tran"/>
    <property type="match status" value="2"/>
</dbReference>
<feature type="domain" description="ABC transporter" evidence="12">
    <location>
        <begin position="4"/>
        <end position="251"/>
    </location>
</feature>
<dbReference type="PROSITE" id="PS00211">
    <property type="entry name" value="ABC_TRANSPORTER_1"/>
    <property type="match status" value="1"/>
</dbReference>
<evidence type="ECO:0000256" key="11">
    <source>
        <dbReference type="HAMAP-Rule" id="MF_00848"/>
    </source>
</evidence>
<dbReference type="EC" id="3.6.1.-" evidence="11"/>
<keyword evidence="14" id="KW-1185">Reference proteome</keyword>
<keyword evidence="3 11" id="KW-0547">Nucleotide-binding</keyword>
<dbReference type="InterPro" id="IPR032781">
    <property type="entry name" value="ABC_tran_Xtn"/>
</dbReference>
<evidence type="ECO:0000313" key="13">
    <source>
        <dbReference type="EMBL" id="GGG08277.1"/>
    </source>
</evidence>
<dbReference type="Pfam" id="PF16326">
    <property type="entry name" value="ABC_tran_CTD"/>
    <property type="match status" value="1"/>
</dbReference>
<gene>
    <name evidence="11" type="primary">uup</name>
    <name evidence="13" type="ORF">GCM10010995_27280</name>
</gene>
<dbReference type="PANTHER" id="PTHR42855:SF1">
    <property type="entry name" value="ABC TRANSPORTER DOMAIN-CONTAINING PROTEIN"/>
    <property type="match status" value="1"/>
</dbReference>
<dbReference type="InterPro" id="IPR027417">
    <property type="entry name" value="P-loop_NTPase"/>
</dbReference>
<dbReference type="OrthoDB" id="9762051at2"/>
<protein>
    <recommendedName>
        <fullName evidence="11">ATP-binding protein Uup</fullName>
        <ecNumber evidence="11">3.6.1.-</ecNumber>
    </recommendedName>
</protein>
<keyword evidence="1 11" id="KW-0963">Cytoplasm</keyword>
<dbReference type="InterPro" id="IPR051309">
    <property type="entry name" value="ABCF_ATPase"/>
</dbReference>
<dbReference type="GO" id="GO:0006281">
    <property type="term" value="P:DNA repair"/>
    <property type="evidence" value="ECO:0007669"/>
    <property type="project" value="UniProtKB-KW"/>
</dbReference>
<dbReference type="HAMAP" id="MF_00848">
    <property type="entry name" value="Uup"/>
    <property type="match status" value="1"/>
</dbReference>
<comment type="subcellular location">
    <subcellularLocation>
        <location evidence="11">Cytoplasm</location>
    </subcellularLocation>
    <text evidence="11">Associates with ribosomes.</text>
</comment>
<dbReference type="RefSeq" id="WP_117004015.1">
    <property type="nucleotide sequence ID" value="NZ_BMJS01000066.1"/>
</dbReference>
<keyword evidence="2 11" id="KW-0677">Repeat</keyword>
<dbReference type="SUPFAM" id="SSF52540">
    <property type="entry name" value="P-loop containing nucleoside triphosphate hydrolases"/>
    <property type="match status" value="2"/>
</dbReference>
<dbReference type="InterPro" id="IPR032524">
    <property type="entry name" value="ABC_tran_C"/>
</dbReference>
<keyword evidence="8 11" id="KW-0234">DNA repair</keyword>
<feature type="binding site" evidence="11">
    <location>
        <begin position="350"/>
        <end position="357"/>
    </location>
    <ligand>
        <name>ATP</name>
        <dbReference type="ChEBI" id="CHEBI:30616"/>
        <label>2</label>
    </ligand>
</feature>
<comment type="similarity">
    <text evidence="10 11">Belongs to the ABC transporter superfamily. ABCF family. Uup subfamily.</text>
</comment>
<reference evidence="13" key="1">
    <citation type="journal article" date="2014" name="Int. J. Syst. Evol. Microbiol.">
        <title>Complete genome sequence of Corynebacterium casei LMG S-19264T (=DSM 44701T), isolated from a smear-ripened cheese.</title>
        <authorList>
            <consortium name="US DOE Joint Genome Institute (JGI-PGF)"/>
            <person name="Walter F."/>
            <person name="Albersmeier A."/>
            <person name="Kalinowski J."/>
            <person name="Ruckert C."/>
        </authorList>
    </citation>
    <scope>NUCLEOTIDE SEQUENCE</scope>
    <source>
        <strain evidence="13">CGMCC 1.15758</strain>
    </source>
</reference>
<feature type="domain" description="ABC transporter" evidence="12">
    <location>
        <begin position="318"/>
        <end position="536"/>
    </location>
</feature>
<dbReference type="InterPro" id="IPR037118">
    <property type="entry name" value="Val-tRNA_synth_C_sf"/>
</dbReference>
<dbReference type="EMBL" id="BMJS01000066">
    <property type="protein sequence ID" value="GGG08277.1"/>
    <property type="molecule type" value="Genomic_DNA"/>
</dbReference>
<dbReference type="PROSITE" id="PS50893">
    <property type="entry name" value="ABC_TRANSPORTER_2"/>
    <property type="match status" value="2"/>
</dbReference>
<comment type="function">
    <text evidence="11">Probably plays a role in ribosome assembly or function. May be involved in resolution of branched DNA intermediates that result from template switching in postreplication gaps. Binds DNA and has ATPase activity.</text>
</comment>
<keyword evidence="7 11" id="KW-0238">DNA-binding</keyword>
<evidence type="ECO:0000256" key="6">
    <source>
        <dbReference type="ARBA" id="ARBA00022840"/>
    </source>
</evidence>
<comment type="caution">
    <text evidence="13">The sequence shown here is derived from an EMBL/GenBank/DDBJ whole genome shotgun (WGS) entry which is preliminary data.</text>
</comment>
<dbReference type="FunFam" id="3.40.50.300:FF:000309">
    <property type="entry name" value="ABC transporter ATP-binding protein"/>
    <property type="match status" value="1"/>
</dbReference>
<dbReference type="SMART" id="SM00382">
    <property type="entry name" value="AAA"/>
    <property type="match status" value="2"/>
</dbReference>
<dbReference type="Gene3D" id="3.40.50.300">
    <property type="entry name" value="P-loop containing nucleotide triphosphate hydrolases"/>
    <property type="match status" value="2"/>
</dbReference>
<dbReference type="Gene3D" id="1.10.287.380">
    <property type="entry name" value="Valyl-tRNA synthetase, C-terminal domain"/>
    <property type="match status" value="1"/>
</dbReference>
<evidence type="ECO:0000256" key="5">
    <source>
        <dbReference type="ARBA" id="ARBA00022801"/>
    </source>
</evidence>